<reference evidence="8 9" key="1">
    <citation type="submission" date="2021-03" db="EMBL/GenBank/DDBJ databases">
        <title>Sequencing the genomes of 1000 actinobacteria strains.</title>
        <authorList>
            <person name="Klenk H.-P."/>
        </authorList>
    </citation>
    <scope>NUCLEOTIDE SEQUENCE [LARGE SCALE GENOMIC DNA]</scope>
    <source>
        <strain evidence="8 9">DSM 13468</strain>
    </source>
</reference>
<dbReference type="SUPFAM" id="SSF53756">
    <property type="entry name" value="UDP-Glycosyltransferase/glycogen phosphorylase"/>
    <property type="match status" value="1"/>
</dbReference>
<dbReference type="PANTHER" id="PTHR37316">
    <property type="entry name" value="TEICHOIC ACID GLYCEROL-PHOSPHATE PRIMASE"/>
    <property type="match status" value="1"/>
</dbReference>
<evidence type="ECO:0000256" key="4">
    <source>
        <dbReference type="ARBA" id="ARBA00022679"/>
    </source>
</evidence>
<dbReference type="InterPro" id="IPR051612">
    <property type="entry name" value="Teichoic_Acid_Biosynth"/>
</dbReference>
<evidence type="ECO:0000256" key="5">
    <source>
        <dbReference type="ARBA" id="ARBA00022944"/>
    </source>
</evidence>
<dbReference type="InterPro" id="IPR043148">
    <property type="entry name" value="TagF_C"/>
</dbReference>
<organism evidence="8 9">
    <name type="scientific">Microbacterium phyllosphaerae</name>
    <dbReference type="NCBI Taxonomy" id="124798"/>
    <lineage>
        <taxon>Bacteria</taxon>
        <taxon>Bacillati</taxon>
        <taxon>Actinomycetota</taxon>
        <taxon>Actinomycetes</taxon>
        <taxon>Micrococcales</taxon>
        <taxon>Microbacteriaceae</taxon>
        <taxon>Microbacterium</taxon>
    </lineage>
</organism>
<evidence type="ECO:0000313" key="8">
    <source>
        <dbReference type="EMBL" id="MBP2376722.1"/>
    </source>
</evidence>
<keyword evidence="4" id="KW-0808">Transferase</keyword>
<keyword evidence="6 7" id="KW-0472">Membrane</keyword>
<evidence type="ECO:0000256" key="1">
    <source>
        <dbReference type="ARBA" id="ARBA00004202"/>
    </source>
</evidence>
<keyword evidence="9" id="KW-1185">Reference proteome</keyword>
<comment type="caution">
    <text evidence="8">The sequence shown here is derived from an EMBL/GenBank/DDBJ whole genome shotgun (WGS) entry which is preliminary data.</text>
</comment>
<feature type="transmembrane region" description="Helical" evidence="7">
    <location>
        <begin position="12"/>
        <end position="33"/>
    </location>
</feature>
<dbReference type="InterPro" id="IPR007554">
    <property type="entry name" value="Glycerophosphate_synth"/>
</dbReference>
<dbReference type="Proteomes" id="UP000703720">
    <property type="component" value="Unassembled WGS sequence"/>
</dbReference>
<dbReference type="InterPro" id="IPR043149">
    <property type="entry name" value="TagF_N"/>
</dbReference>
<keyword evidence="5" id="KW-0777">Teichoic acid biosynthesis</keyword>
<name>A0ABS4WKK8_9MICO</name>
<sequence>MIRRLIQGVRLDIIAAYAARLALALVGVVLSPLPRRNKVTLLTRQSSRPPSDFILLSQALTRADPSLDVVIVAKMVPPGIVRKVAYAAHLVTEMYHAQTSRVLVVDGYSIIASAARHSEGLMIVQVWHALGSLKKFGLSILGQPGGRDPKLAKAMRMHAGYDLVIASAERCRAPFADAFGVSVDKVVAAPLPRVDRLVDPEQKLKARATFDHLYPQLAGQRIAVFAPTFRTEGLTEAVDPVELTLALEEAGYATITKLHPLLPAPRHPKLRTAPGMSTQEMLLVADIFITDYSSAVFEAAVAGVPSYLIAPDLDQYSAKRDFYVRYPDALGLPLAMDVTELVTQVHADAGSTADATRLRDDWVQMPEQGLAADALARIILEWDDARARRKERP</sequence>
<evidence type="ECO:0000256" key="2">
    <source>
        <dbReference type="ARBA" id="ARBA00010488"/>
    </source>
</evidence>
<protein>
    <submittedName>
        <fullName evidence="8">CDP-glycerol glycerophosphotransferase (TagB/SpsB family)</fullName>
    </submittedName>
</protein>
<dbReference type="EMBL" id="JAGIOA010000001">
    <property type="protein sequence ID" value="MBP2376722.1"/>
    <property type="molecule type" value="Genomic_DNA"/>
</dbReference>
<evidence type="ECO:0000256" key="3">
    <source>
        <dbReference type="ARBA" id="ARBA00022475"/>
    </source>
</evidence>
<keyword evidence="3" id="KW-1003">Cell membrane</keyword>
<evidence type="ECO:0000256" key="6">
    <source>
        <dbReference type="ARBA" id="ARBA00023136"/>
    </source>
</evidence>
<accession>A0ABS4WKK8</accession>
<gene>
    <name evidence="8" type="ORF">JOF42_000217</name>
</gene>
<dbReference type="Gene3D" id="3.40.50.12580">
    <property type="match status" value="1"/>
</dbReference>
<dbReference type="RefSeq" id="WP_210096167.1">
    <property type="nucleotide sequence ID" value="NZ_BAAAIO010000001.1"/>
</dbReference>
<keyword evidence="7" id="KW-0812">Transmembrane</keyword>
<dbReference type="Pfam" id="PF04464">
    <property type="entry name" value="Glyphos_transf"/>
    <property type="match status" value="1"/>
</dbReference>
<proteinExistence type="inferred from homology"/>
<dbReference type="PANTHER" id="PTHR37316:SF2">
    <property type="entry name" value="TEICHOIC ACID RIBITOL-PHOSPHATE POLYMERASE TARK"/>
    <property type="match status" value="1"/>
</dbReference>
<evidence type="ECO:0000256" key="7">
    <source>
        <dbReference type="SAM" id="Phobius"/>
    </source>
</evidence>
<evidence type="ECO:0000313" key="9">
    <source>
        <dbReference type="Proteomes" id="UP000703720"/>
    </source>
</evidence>
<dbReference type="Gene3D" id="3.40.50.11820">
    <property type="match status" value="1"/>
</dbReference>
<comment type="similarity">
    <text evidence="2">Belongs to the CDP-glycerol glycerophosphotransferase family.</text>
</comment>
<comment type="subcellular location">
    <subcellularLocation>
        <location evidence="1">Cell membrane</location>
        <topology evidence="1">Peripheral membrane protein</topology>
    </subcellularLocation>
</comment>
<keyword evidence="7" id="KW-1133">Transmembrane helix</keyword>